<keyword evidence="1" id="KW-1133">Transmembrane helix</keyword>
<sequence>MQLKRVLIDRARSVKECNGRRDAESRVGAIERHRMSQRNVESKVLVVAFAVGAVVFLALDALWVGVVGRGLCQREIGALLVERPNFARRPCSTSCISPR</sequence>
<dbReference type="AlphaFoldDB" id="A0A158IJG5"/>
<feature type="transmembrane region" description="Helical" evidence="1">
    <location>
        <begin position="44"/>
        <end position="66"/>
    </location>
</feature>
<name>A0A158IJG5_9BURK</name>
<dbReference type="EMBL" id="FCNZ02000010">
    <property type="protein sequence ID" value="SAL56160.1"/>
    <property type="molecule type" value="Genomic_DNA"/>
</dbReference>
<keyword evidence="3" id="KW-1185">Reference proteome</keyword>
<keyword evidence="1" id="KW-0472">Membrane</keyword>
<evidence type="ECO:0000313" key="2">
    <source>
        <dbReference type="EMBL" id="SAL56160.1"/>
    </source>
</evidence>
<organism evidence="2 3">
    <name type="scientific">Caballeronia telluris</name>
    <dbReference type="NCBI Taxonomy" id="326475"/>
    <lineage>
        <taxon>Bacteria</taxon>
        <taxon>Pseudomonadati</taxon>
        <taxon>Pseudomonadota</taxon>
        <taxon>Betaproteobacteria</taxon>
        <taxon>Burkholderiales</taxon>
        <taxon>Burkholderiaceae</taxon>
        <taxon>Caballeronia</taxon>
    </lineage>
</organism>
<gene>
    <name evidence="2" type="ORF">AWB66_03072</name>
</gene>
<comment type="caution">
    <text evidence="2">The sequence shown here is derived from an EMBL/GenBank/DDBJ whole genome shotgun (WGS) entry which is preliminary data.</text>
</comment>
<evidence type="ECO:0000313" key="3">
    <source>
        <dbReference type="Proteomes" id="UP000054717"/>
    </source>
</evidence>
<evidence type="ECO:0000256" key="1">
    <source>
        <dbReference type="SAM" id="Phobius"/>
    </source>
</evidence>
<protein>
    <submittedName>
        <fullName evidence="2">Uncharacterized protein</fullName>
    </submittedName>
</protein>
<accession>A0A158IJG5</accession>
<dbReference type="Proteomes" id="UP000054717">
    <property type="component" value="Unassembled WGS sequence"/>
</dbReference>
<reference evidence="2" key="1">
    <citation type="submission" date="2016-01" db="EMBL/GenBank/DDBJ databases">
        <authorList>
            <person name="Peeters Charlotte."/>
        </authorList>
    </citation>
    <scope>NUCLEOTIDE SEQUENCE</scope>
    <source>
        <strain evidence="2">LMG 22936</strain>
    </source>
</reference>
<keyword evidence="1" id="KW-0812">Transmembrane</keyword>
<proteinExistence type="predicted"/>